<dbReference type="PROSITE" id="PS51319">
    <property type="entry name" value="TFIIS_N"/>
    <property type="match status" value="1"/>
</dbReference>
<evidence type="ECO:0000256" key="3">
    <source>
        <dbReference type="PROSITE-ProRule" id="PRU00649"/>
    </source>
</evidence>
<dbReference type="Gene3D" id="1.20.930.10">
    <property type="entry name" value="Conserved domain common to transcription factors TFIIS, elongin A, CRSP70"/>
    <property type="match status" value="1"/>
</dbReference>
<dbReference type="InterPro" id="IPR003617">
    <property type="entry name" value="TFIIS/CRSP70_N_sub"/>
</dbReference>
<sequence>MTLMKPSASLDTWRDYFRRGDSDIFGIIEHAIMVADTDSPEELRSRRYTIVELLFSCQGSRCIGCDQPDLSKSGDNETNNGRKTMDTDDGAHEEDEMKLNNSQIVDEVMRIKDILLNKNDEVLSLYFNYIRGSDNIRPSVLFESLRNLTSMSITLDLIKGSEIGKAVNRLRKHGSDKISKLAKTLIEKWKEMVDQLINMPKEVSGNSSLLMYLSHYEQLLFSCPRFIIMAHAAADDGTPEFATLSIVDEAEDFPSLPHDLDFYALEPTAFELSQILDSLDCDGNICDSVEPKHERKLQSNAMKKPEGTYEANVVGRDKNNQQIKKKEAYVKPMRHSASTLDEPIRQPKQTREQMVHAIKRKPIVVADSSSYCICSCRYKKIKALDPEAKFKNARRRFQEAYQQHEKDSLDCDGNICDSVEPKHERKLQSNAMKKPEGTYEANVVGRDKNNQQIKKKEAYVKPMRHSASTLDEPIRQPKQTREQMVHAIKRKPIVVADSSSYCICSCRYKKIKALDPEAKFKNARRRFQEAYQQHEKAKRRRTIQVLEMPKSKKSPETAT</sequence>
<dbReference type="PANTHER" id="PTHR46554:SF2">
    <property type="entry name" value="TFIIS N-TERMINAL DOMAIN-CONTAINING PROTEIN"/>
    <property type="match status" value="1"/>
</dbReference>
<comment type="caution">
    <text evidence="6">The sequence shown here is derived from an EMBL/GenBank/DDBJ whole genome shotgun (WGS) entry which is preliminary data.</text>
</comment>
<accession>A0A8S9LNV6</accession>
<dbReference type="Pfam" id="PF08711">
    <property type="entry name" value="Med26"/>
    <property type="match status" value="1"/>
</dbReference>
<dbReference type="GO" id="GO:0005634">
    <property type="term" value="C:nucleus"/>
    <property type="evidence" value="ECO:0007669"/>
    <property type="project" value="UniProtKB-SubCell"/>
</dbReference>
<evidence type="ECO:0000256" key="2">
    <source>
        <dbReference type="ARBA" id="ARBA00023242"/>
    </source>
</evidence>
<keyword evidence="2 3" id="KW-0539">Nucleus</keyword>
<dbReference type="InterPro" id="IPR017923">
    <property type="entry name" value="TFIIS_N"/>
</dbReference>
<feature type="region of interest" description="Disordered" evidence="4">
    <location>
        <begin position="530"/>
        <end position="559"/>
    </location>
</feature>
<dbReference type="CDD" id="cd00183">
    <property type="entry name" value="TFIIS_I"/>
    <property type="match status" value="1"/>
</dbReference>
<dbReference type="SMART" id="SM00509">
    <property type="entry name" value="TFS2N"/>
    <property type="match status" value="1"/>
</dbReference>
<evidence type="ECO:0000313" key="7">
    <source>
        <dbReference type="Proteomes" id="UP000712281"/>
    </source>
</evidence>
<dbReference type="InterPro" id="IPR035441">
    <property type="entry name" value="TFIIS/LEDGF_dom_sf"/>
</dbReference>
<protein>
    <recommendedName>
        <fullName evidence="5">TFIIS N-terminal domain-containing protein</fullName>
    </recommendedName>
</protein>
<feature type="compositionally biased region" description="Basic and acidic residues" evidence="4">
    <location>
        <begin position="83"/>
        <end position="98"/>
    </location>
</feature>
<evidence type="ECO:0000256" key="1">
    <source>
        <dbReference type="ARBA" id="ARBA00004123"/>
    </source>
</evidence>
<proteinExistence type="predicted"/>
<feature type="region of interest" description="Disordered" evidence="4">
    <location>
        <begin position="66"/>
        <end position="99"/>
    </location>
</feature>
<dbReference type="SUPFAM" id="SSF47676">
    <property type="entry name" value="Conserved domain common to transcription factors TFIIS, elongin A, CRSP70"/>
    <property type="match status" value="1"/>
</dbReference>
<evidence type="ECO:0000259" key="5">
    <source>
        <dbReference type="PROSITE" id="PS51319"/>
    </source>
</evidence>
<feature type="compositionally biased region" description="Basic and acidic residues" evidence="4">
    <location>
        <begin position="549"/>
        <end position="559"/>
    </location>
</feature>
<dbReference type="PANTHER" id="PTHR46554">
    <property type="entry name" value="MEDIATOR OF RNA POLYMERASE II TRANSCRIPTION SUBUNIT 26A-RELATED"/>
    <property type="match status" value="1"/>
</dbReference>
<comment type="subcellular location">
    <subcellularLocation>
        <location evidence="1 3">Nucleus</location>
    </subcellularLocation>
</comment>
<reference evidence="6" key="1">
    <citation type="submission" date="2019-12" db="EMBL/GenBank/DDBJ databases">
        <title>Genome sequencing and annotation of Brassica cretica.</title>
        <authorList>
            <person name="Studholme D.J."/>
            <person name="Sarris P.F."/>
        </authorList>
    </citation>
    <scope>NUCLEOTIDE SEQUENCE</scope>
    <source>
        <strain evidence="6">PFS-001/15</strain>
        <tissue evidence="6">Leaf</tissue>
    </source>
</reference>
<dbReference type="AlphaFoldDB" id="A0A8S9LNV6"/>
<gene>
    <name evidence="6" type="ORF">F2Q68_00043329</name>
</gene>
<evidence type="ECO:0000256" key="4">
    <source>
        <dbReference type="SAM" id="MobiDB-lite"/>
    </source>
</evidence>
<name>A0A8S9LNV6_BRACR</name>
<organism evidence="6 7">
    <name type="scientific">Brassica cretica</name>
    <name type="common">Mustard</name>
    <dbReference type="NCBI Taxonomy" id="69181"/>
    <lineage>
        <taxon>Eukaryota</taxon>
        <taxon>Viridiplantae</taxon>
        <taxon>Streptophyta</taxon>
        <taxon>Embryophyta</taxon>
        <taxon>Tracheophyta</taxon>
        <taxon>Spermatophyta</taxon>
        <taxon>Magnoliopsida</taxon>
        <taxon>eudicotyledons</taxon>
        <taxon>Gunneridae</taxon>
        <taxon>Pentapetalae</taxon>
        <taxon>rosids</taxon>
        <taxon>malvids</taxon>
        <taxon>Brassicales</taxon>
        <taxon>Brassicaceae</taxon>
        <taxon>Brassiceae</taxon>
        <taxon>Brassica</taxon>
    </lineage>
</organism>
<evidence type="ECO:0000313" key="6">
    <source>
        <dbReference type="EMBL" id="KAF2607757.1"/>
    </source>
</evidence>
<dbReference type="EMBL" id="QGKW02000276">
    <property type="protein sequence ID" value="KAF2607757.1"/>
    <property type="molecule type" value="Genomic_DNA"/>
</dbReference>
<dbReference type="Proteomes" id="UP000712281">
    <property type="component" value="Unassembled WGS sequence"/>
</dbReference>
<feature type="domain" description="TFIIS N-terminal" evidence="5">
    <location>
        <begin position="121"/>
        <end position="196"/>
    </location>
</feature>